<protein>
    <submittedName>
        <fullName evidence="3">Uncharacterized protein At4g14450, chloroplastic-like</fullName>
    </submittedName>
</protein>
<accession>A0A6J1CRZ0</accession>
<feature type="region of interest" description="Disordered" evidence="1">
    <location>
        <begin position="1"/>
        <end position="26"/>
    </location>
</feature>
<reference evidence="3" key="1">
    <citation type="submission" date="2025-08" db="UniProtKB">
        <authorList>
            <consortium name="RefSeq"/>
        </authorList>
    </citation>
    <scope>IDENTIFICATION</scope>
    <source>
        <strain evidence="3">OHB3-1</strain>
    </source>
</reference>
<evidence type="ECO:0000313" key="2">
    <source>
        <dbReference type="Proteomes" id="UP000504603"/>
    </source>
</evidence>
<keyword evidence="2" id="KW-1185">Reference proteome</keyword>
<dbReference type="GO" id="GO:0005737">
    <property type="term" value="C:cytoplasm"/>
    <property type="evidence" value="ECO:0007669"/>
    <property type="project" value="TreeGrafter"/>
</dbReference>
<dbReference type="PANTHER" id="PTHR33912">
    <property type="entry name" value="OS01G0939400 PROTEIN"/>
    <property type="match status" value="1"/>
</dbReference>
<dbReference type="InterPro" id="IPR040381">
    <property type="entry name" value="At4g14450-like"/>
</dbReference>
<dbReference type="OrthoDB" id="673645at2759"/>
<dbReference type="KEGG" id="mcha:111013769"/>
<gene>
    <name evidence="3" type="primary">LOC111013769</name>
</gene>
<dbReference type="AlphaFoldDB" id="A0A6J1CRZ0"/>
<dbReference type="PANTHER" id="PTHR33912:SF2">
    <property type="entry name" value="PUTATIVE-RELATED"/>
    <property type="match status" value="1"/>
</dbReference>
<name>A0A6J1CRZ0_MOMCH</name>
<feature type="compositionally biased region" description="Polar residues" evidence="1">
    <location>
        <begin position="12"/>
        <end position="26"/>
    </location>
</feature>
<proteinExistence type="predicted"/>
<evidence type="ECO:0000256" key="1">
    <source>
        <dbReference type="SAM" id="MobiDB-lite"/>
    </source>
</evidence>
<dbReference type="Proteomes" id="UP000504603">
    <property type="component" value="Unplaced"/>
</dbReference>
<dbReference type="GeneID" id="111013769"/>
<dbReference type="GO" id="GO:0005634">
    <property type="term" value="C:nucleus"/>
    <property type="evidence" value="ECO:0007669"/>
    <property type="project" value="TreeGrafter"/>
</dbReference>
<evidence type="ECO:0000313" key="3">
    <source>
        <dbReference type="RefSeq" id="XP_022143991.1"/>
    </source>
</evidence>
<organism evidence="2 3">
    <name type="scientific">Momordica charantia</name>
    <name type="common">Bitter gourd</name>
    <name type="synonym">Balsam pear</name>
    <dbReference type="NCBI Taxonomy" id="3673"/>
    <lineage>
        <taxon>Eukaryota</taxon>
        <taxon>Viridiplantae</taxon>
        <taxon>Streptophyta</taxon>
        <taxon>Embryophyta</taxon>
        <taxon>Tracheophyta</taxon>
        <taxon>Spermatophyta</taxon>
        <taxon>Magnoliopsida</taxon>
        <taxon>eudicotyledons</taxon>
        <taxon>Gunneridae</taxon>
        <taxon>Pentapetalae</taxon>
        <taxon>rosids</taxon>
        <taxon>fabids</taxon>
        <taxon>Cucurbitales</taxon>
        <taxon>Cucurbitaceae</taxon>
        <taxon>Momordiceae</taxon>
        <taxon>Momordica</taxon>
    </lineage>
</organism>
<dbReference type="RefSeq" id="XP_022143991.1">
    <property type="nucleotide sequence ID" value="XM_022288299.1"/>
</dbReference>
<sequence>MGDAERRGAGDSVSQEATRLQRRAPSSIQISRPASWNVAIPLLSPLVSPCLEQVDVLMGENKAREEARSRDKPATFTRWKHPAAPFYYGPVQRTTPFVPV</sequence>